<evidence type="ECO:0000313" key="4">
    <source>
        <dbReference type="EnsemblMetazoa" id="Aqu2.1.43726_001"/>
    </source>
</evidence>
<accession>A0A1X7VTQ7</accession>
<organism evidence="4">
    <name type="scientific">Amphimedon queenslandica</name>
    <name type="common">Sponge</name>
    <dbReference type="NCBI Taxonomy" id="400682"/>
    <lineage>
        <taxon>Eukaryota</taxon>
        <taxon>Metazoa</taxon>
        <taxon>Porifera</taxon>
        <taxon>Demospongiae</taxon>
        <taxon>Heteroscleromorpha</taxon>
        <taxon>Haplosclerida</taxon>
        <taxon>Niphatidae</taxon>
        <taxon>Amphimedon</taxon>
    </lineage>
</organism>
<feature type="domain" description="DUF4709" evidence="3">
    <location>
        <begin position="47"/>
        <end position="155"/>
    </location>
</feature>
<dbReference type="PANTHER" id="PTHR22382:SF7">
    <property type="entry name" value="RIKEN CDNA 4921504E06 GENE"/>
    <property type="match status" value="1"/>
</dbReference>
<evidence type="ECO:0000313" key="5">
    <source>
        <dbReference type="Proteomes" id="UP000007879"/>
    </source>
</evidence>
<reference evidence="4" key="2">
    <citation type="submission" date="2017-05" db="UniProtKB">
        <authorList>
            <consortium name="EnsemblMetazoa"/>
        </authorList>
    </citation>
    <scope>IDENTIFICATION</scope>
</reference>
<keyword evidence="1" id="KW-0175">Coiled coil</keyword>
<evidence type="ECO:0000256" key="2">
    <source>
        <dbReference type="SAM" id="MobiDB-lite"/>
    </source>
</evidence>
<feature type="coiled-coil region" evidence="1">
    <location>
        <begin position="238"/>
        <end position="425"/>
    </location>
</feature>
<protein>
    <recommendedName>
        <fullName evidence="3">DUF4709 domain-containing protein</fullName>
    </recommendedName>
</protein>
<dbReference type="Pfam" id="PF15821">
    <property type="entry name" value="DUF4709"/>
    <property type="match status" value="1"/>
</dbReference>
<dbReference type="InParanoid" id="A0A1X7VTQ7"/>
<proteinExistence type="predicted"/>
<feature type="region of interest" description="Disordered" evidence="2">
    <location>
        <begin position="447"/>
        <end position="513"/>
    </location>
</feature>
<dbReference type="eggNOG" id="ENOG502S05Y">
    <property type="taxonomic scope" value="Eukaryota"/>
</dbReference>
<keyword evidence="5" id="KW-1185">Reference proteome</keyword>
<feature type="coiled-coil region" evidence="1">
    <location>
        <begin position="175"/>
        <end position="212"/>
    </location>
</feature>
<feature type="compositionally biased region" description="Polar residues" evidence="2">
    <location>
        <begin position="477"/>
        <end position="494"/>
    </location>
</feature>
<feature type="compositionally biased region" description="Polar residues" evidence="2">
    <location>
        <begin position="504"/>
        <end position="513"/>
    </location>
</feature>
<dbReference type="KEGG" id="aqu:105312152"/>
<dbReference type="InterPro" id="IPR040119">
    <property type="entry name" value="C10orf67-like"/>
</dbReference>
<feature type="region of interest" description="Disordered" evidence="2">
    <location>
        <begin position="1"/>
        <end position="23"/>
    </location>
</feature>
<gene>
    <name evidence="4" type="primary">105312152</name>
</gene>
<evidence type="ECO:0000259" key="3">
    <source>
        <dbReference type="Pfam" id="PF15821"/>
    </source>
</evidence>
<dbReference type="EnsemblMetazoa" id="XM_011404570.2">
    <property type="protein sequence ID" value="XP_011402872.2"/>
    <property type="gene ID" value="LOC105312152"/>
</dbReference>
<dbReference type="Proteomes" id="UP000007879">
    <property type="component" value="Unassembled WGS sequence"/>
</dbReference>
<dbReference type="AlphaFoldDB" id="A0A1X7VTQ7"/>
<dbReference type="InterPro" id="IPR031651">
    <property type="entry name" value="DUF4709"/>
</dbReference>
<evidence type="ECO:0000256" key="1">
    <source>
        <dbReference type="SAM" id="Coils"/>
    </source>
</evidence>
<name>A0A1X7VTQ7_AMPQE</name>
<dbReference type="OrthoDB" id="10027521at2759"/>
<dbReference type="PANTHER" id="PTHR22382">
    <property type="entry name" value="RIKEN CDNA 4921504E06 GENE"/>
    <property type="match status" value="1"/>
</dbReference>
<dbReference type="STRING" id="400682.A0A1X7VTQ7"/>
<reference evidence="5" key="1">
    <citation type="journal article" date="2010" name="Nature">
        <title>The Amphimedon queenslandica genome and the evolution of animal complexity.</title>
        <authorList>
            <person name="Srivastava M."/>
            <person name="Simakov O."/>
            <person name="Chapman J."/>
            <person name="Fahey B."/>
            <person name="Gauthier M.E."/>
            <person name="Mitros T."/>
            <person name="Richards G.S."/>
            <person name="Conaco C."/>
            <person name="Dacre M."/>
            <person name="Hellsten U."/>
            <person name="Larroux C."/>
            <person name="Putnam N.H."/>
            <person name="Stanke M."/>
            <person name="Adamska M."/>
            <person name="Darling A."/>
            <person name="Degnan S.M."/>
            <person name="Oakley T.H."/>
            <person name="Plachetzki D.C."/>
            <person name="Zhai Y."/>
            <person name="Adamski M."/>
            <person name="Calcino A."/>
            <person name="Cummins S.F."/>
            <person name="Goodstein D.M."/>
            <person name="Harris C."/>
            <person name="Jackson D.J."/>
            <person name="Leys S.P."/>
            <person name="Shu S."/>
            <person name="Woodcroft B.J."/>
            <person name="Vervoort M."/>
            <person name="Kosik K.S."/>
            <person name="Manning G."/>
            <person name="Degnan B.M."/>
            <person name="Rokhsar D.S."/>
        </authorList>
    </citation>
    <scope>NUCLEOTIDE SEQUENCE [LARGE SCALE GENOMIC DNA]</scope>
</reference>
<sequence>MDSSRRQSPQRDSETPFEELPNLPKPIIPQIDLNIQRMDINGMLKYKPSIALQRKVGYSVRDHATQTKETEMVDLQHEIEVLQVLVQDAGKLRKDFAFTTNMLRANYEQQITDRSTELYCRVNEKMYELEKQNKTKINQLRKSFQMQLDNAIHRIAGEYKAYYDSVLAGKLGFNNSAMEEIKKELSEKNLLLRQQEVQIENLEAKLKEQAGLSKKEPSESPIPVGISEEEVESLNVKIAYLEDELGSVKIELATQEDENIRLKKQLDKMTRHLEDQKEKYSQLEKDSDSYKKKIMEEQEKAAKMAENRLAVMEKELKEKMEAATKQAMQKAQEQADMQRMKDQAKFQEEISKRKAKEDELLLEANKKPTVLGDKELLKQLERLEEIEQQQKHEIQRLNKELERVNKVWELKMAVMKKNFQSLKNELHLRHTLERQSVHLHHATVGYASTGRAGRESVHIPVIPDPSTKSERRPPTRIVQQESSSPVPEQLFTRSKSVHFDESKPPNSTQPMQA</sequence>
<dbReference type="EnsemblMetazoa" id="Aqu2.1.43726_001">
    <property type="protein sequence ID" value="Aqu2.1.43726_001"/>
    <property type="gene ID" value="Aqu2.1.43726"/>
</dbReference>